<keyword evidence="2" id="KW-1185">Reference proteome</keyword>
<name>A0A0N4YKL6_NIPBR</name>
<dbReference type="EMBL" id="UYSL01022857">
    <property type="protein sequence ID" value="VDL81253.1"/>
    <property type="molecule type" value="Genomic_DNA"/>
</dbReference>
<evidence type="ECO:0000313" key="1">
    <source>
        <dbReference type="EMBL" id="VDL81253.1"/>
    </source>
</evidence>
<evidence type="ECO:0000313" key="3">
    <source>
        <dbReference type="WBParaSite" id="NBR_0001759501-mRNA-1"/>
    </source>
</evidence>
<dbReference type="Proteomes" id="UP000271162">
    <property type="component" value="Unassembled WGS sequence"/>
</dbReference>
<sequence>MRALAGAGQFCSAKVQVDSSRYGLLSVFLLSTSIALELIRTSGLEQAENTAICTTLNEMGKLSWLGLR</sequence>
<reference evidence="1 2" key="2">
    <citation type="submission" date="2018-11" db="EMBL/GenBank/DDBJ databases">
        <authorList>
            <consortium name="Pathogen Informatics"/>
        </authorList>
    </citation>
    <scope>NUCLEOTIDE SEQUENCE [LARGE SCALE GENOMIC DNA]</scope>
</reference>
<reference evidence="3" key="1">
    <citation type="submission" date="2017-02" db="UniProtKB">
        <authorList>
            <consortium name="WormBaseParasite"/>
        </authorList>
    </citation>
    <scope>IDENTIFICATION</scope>
</reference>
<proteinExistence type="predicted"/>
<dbReference type="WBParaSite" id="NBR_0001759501-mRNA-1">
    <property type="protein sequence ID" value="NBR_0001759501-mRNA-1"/>
    <property type="gene ID" value="NBR_0001759501"/>
</dbReference>
<accession>A0A0N4YKL6</accession>
<gene>
    <name evidence="1" type="ORF">NBR_LOCUS17596</name>
</gene>
<protein>
    <submittedName>
        <fullName evidence="1 3">Uncharacterized protein</fullName>
    </submittedName>
</protein>
<evidence type="ECO:0000313" key="2">
    <source>
        <dbReference type="Proteomes" id="UP000271162"/>
    </source>
</evidence>
<organism evidence="3">
    <name type="scientific">Nippostrongylus brasiliensis</name>
    <name type="common">Rat hookworm</name>
    <dbReference type="NCBI Taxonomy" id="27835"/>
    <lineage>
        <taxon>Eukaryota</taxon>
        <taxon>Metazoa</taxon>
        <taxon>Ecdysozoa</taxon>
        <taxon>Nematoda</taxon>
        <taxon>Chromadorea</taxon>
        <taxon>Rhabditida</taxon>
        <taxon>Rhabditina</taxon>
        <taxon>Rhabditomorpha</taxon>
        <taxon>Strongyloidea</taxon>
        <taxon>Heligmosomidae</taxon>
        <taxon>Nippostrongylus</taxon>
    </lineage>
</organism>
<dbReference type="AlphaFoldDB" id="A0A0N4YKL6"/>